<dbReference type="GeneID" id="119719493"/>
<evidence type="ECO:0000259" key="3">
    <source>
        <dbReference type="PROSITE" id="PS50017"/>
    </source>
</evidence>
<evidence type="ECO:0000256" key="1">
    <source>
        <dbReference type="SAM" id="Coils"/>
    </source>
</evidence>
<organism evidence="4 5">
    <name type="scientific">Patiria miniata</name>
    <name type="common">Bat star</name>
    <name type="synonym">Asterina miniata</name>
    <dbReference type="NCBI Taxonomy" id="46514"/>
    <lineage>
        <taxon>Eukaryota</taxon>
        <taxon>Metazoa</taxon>
        <taxon>Echinodermata</taxon>
        <taxon>Eleutherozoa</taxon>
        <taxon>Asterozoa</taxon>
        <taxon>Asteroidea</taxon>
        <taxon>Valvatacea</taxon>
        <taxon>Valvatida</taxon>
        <taxon>Asterinidae</taxon>
        <taxon>Patiria</taxon>
    </lineage>
</organism>
<dbReference type="Gene3D" id="1.10.533.10">
    <property type="entry name" value="Death Domain, Fas"/>
    <property type="match status" value="2"/>
</dbReference>
<proteinExistence type="predicted"/>
<dbReference type="OMA" id="TEMISWL"/>
<feature type="region of interest" description="Disordered" evidence="2">
    <location>
        <begin position="98"/>
        <end position="119"/>
    </location>
</feature>
<dbReference type="SUPFAM" id="SSF47986">
    <property type="entry name" value="DEATH domain"/>
    <property type="match status" value="2"/>
</dbReference>
<name>A0A913Z1M1_PATMI</name>
<feature type="coiled-coil region" evidence="1">
    <location>
        <begin position="32"/>
        <end position="90"/>
    </location>
</feature>
<dbReference type="PANTHER" id="PTHR15077">
    <property type="entry name" value="FAS-ASSOCIATING DEATH DOMAIN-CONTAINING PROTEIN FADD"/>
    <property type="match status" value="1"/>
</dbReference>
<dbReference type="Pfam" id="PF00531">
    <property type="entry name" value="Death"/>
    <property type="match status" value="1"/>
</dbReference>
<dbReference type="AlphaFoldDB" id="A0A913Z1M1"/>
<evidence type="ECO:0000313" key="5">
    <source>
        <dbReference type="Proteomes" id="UP000887568"/>
    </source>
</evidence>
<protein>
    <recommendedName>
        <fullName evidence="3">Death domain-containing protein</fullName>
    </recommendedName>
</protein>
<evidence type="ECO:0000256" key="2">
    <source>
        <dbReference type="SAM" id="MobiDB-lite"/>
    </source>
</evidence>
<feature type="domain" description="Death" evidence="3">
    <location>
        <begin position="246"/>
        <end position="329"/>
    </location>
</feature>
<feature type="region of interest" description="Disordered" evidence="2">
    <location>
        <begin position="1"/>
        <end position="21"/>
    </location>
</feature>
<dbReference type="InterPro" id="IPR016729">
    <property type="entry name" value="FADD"/>
</dbReference>
<dbReference type="PROSITE" id="PS50017">
    <property type="entry name" value="DEATH_DOMAIN"/>
    <property type="match status" value="2"/>
</dbReference>
<dbReference type="GO" id="GO:0007165">
    <property type="term" value="P:signal transduction"/>
    <property type="evidence" value="ECO:0007669"/>
    <property type="project" value="InterPro"/>
</dbReference>
<dbReference type="SMART" id="SM00005">
    <property type="entry name" value="DEATH"/>
    <property type="match status" value="1"/>
</dbReference>
<feature type="domain" description="Death" evidence="3">
    <location>
        <begin position="482"/>
        <end position="554"/>
    </location>
</feature>
<dbReference type="InterPro" id="IPR000488">
    <property type="entry name" value="Death_dom"/>
</dbReference>
<dbReference type="OrthoDB" id="100767at2759"/>
<sequence>MASTNPAKDPNESSEMATPTSESIVQAVAVYASSKDAEIKELKAQLAAAESENLDLKSQKATWFLDMLEKKSLSDRVEKLDRELKMLQDLQRRPAAGVSSMGVSSMGVSSMGVSTDGRGDAAPGPLLSRVESLEKGMASVRIGGEHPESCPSPVCSEHLVETDGQMTDLPNTHVKPALQAGSDVPQTETTAAGGGKVPAGRAAVSAETKAAAMASQQGAFDKLESGSYSFVQVSSKEKVTECPVSTEMMEWLSENLTLADWKPLMRKLGLTDVEIGNASFGHPHVVEQRYQCLLHWRKTHSRSATVPTLLTAIRAKSLHQLARDFCKEFPAESSPVETKRESTPELTRNFLSNLERFLDPFVADFDALKQDLHNGPRISPGQCLKIGYRSQEGNGRLDTVMEDWSSTYYKKNNSDSELDKRWALRKFLQNWGKEVRAIFKKHVNQGGVIGPAAGDDAKIGNLPYSTIQDIEEMLSYTDGVRNWKDLADWLRKQHQSVFQPVTKNKIRLWENDPDPRKGAKSVLQVWETTTQAKVGALYSWLVENGRLDIAKVLE</sequence>
<accession>A0A913Z1M1</accession>
<reference evidence="4" key="1">
    <citation type="submission" date="2022-11" db="UniProtKB">
        <authorList>
            <consortium name="EnsemblMetazoa"/>
        </authorList>
    </citation>
    <scope>IDENTIFICATION</scope>
</reference>
<dbReference type="RefSeq" id="XP_038044901.1">
    <property type="nucleotide sequence ID" value="XM_038188973.1"/>
</dbReference>
<dbReference type="InterPro" id="IPR011029">
    <property type="entry name" value="DEATH-like_dom_sf"/>
</dbReference>
<feature type="compositionally biased region" description="Low complexity" evidence="2">
    <location>
        <begin position="98"/>
        <end position="114"/>
    </location>
</feature>
<evidence type="ECO:0000313" key="4">
    <source>
        <dbReference type="EnsemblMetazoa" id="XP_038044901.1"/>
    </source>
</evidence>
<dbReference type="EnsemblMetazoa" id="XM_038188973.1">
    <property type="protein sequence ID" value="XP_038044901.1"/>
    <property type="gene ID" value="LOC119719493"/>
</dbReference>
<dbReference type="Proteomes" id="UP000887568">
    <property type="component" value="Unplaced"/>
</dbReference>
<keyword evidence="5" id="KW-1185">Reference proteome</keyword>
<keyword evidence="1" id="KW-0175">Coiled coil</keyword>